<dbReference type="InterPro" id="IPR039424">
    <property type="entry name" value="SBP_5"/>
</dbReference>
<keyword evidence="6" id="KW-1185">Reference proteome</keyword>
<dbReference type="GO" id="GO:0043190">
    <property type="term" value="C:ATP-binding cassette (ABC) transporter complex"/>
    <property type="evidence" value="ECO:0007669"/>
    <property type="project" value="InterPro"/>
</dbReference>
<dbReference type="PROSITE" id="PS51257">
    <property type="entry name" value="PROKAR_LIPOPROTEIN"/>
    <property type="match status" value="1"/>
</dbReference>
<feature type="chain" id="PRO_5039493059" description="Solute-binding protein family 5 domain-containing protein" evidence="3">
    <location>
        <begin position="25"/>
        <end position="547"/>
    </location>
</feature>
<dbReference type="PIRSF" id="PIRSF002741">
    <property type="entry name" value="MppA"/>
    <property type="match status" value="1"/>
</dbReference>
<feature type="region of interest" description="Disordered" evidence="2">
    <location>
        <begin position="30"/>
        <end position="60"/>
    </location>
</feature>
<dbReference type="KEGG" id="pbj:VN24_13450"/>
<feature type="domain" description="Solute-binding protein family 5" evidence="4">
    <location>
        <begin position="102"/>
        <end position="456"/>
    </location>
</feature>
<evidence type="ECO:0000256" key="2">
    <source>
        <dbReference type="SAM" id="MobiDB-lite"/>
    </source>
</evidence>
<dbReference type="GO" id="GO:0042597">
    <property type="term" value="C:periplasmic space"/>
    <property type="evidence" value="ECO:0007669"/>
    <property type="project" value="UniProtKB-ARBA"/>
</dbReference>
<dbReference type="Gene3D" id="3.10.105.10">
    <property type="entry name" value="Dipeptide-binding Protein, Domain 3"/>
    <property type="match status" value="1"/>
</dbReference>
<accession>A0A0D5NKD3</accession>
<protein>
    <recommendedName>
        <fullName evidence="4">Solute-binding protein family 5 domain-containing protein</fullName>
    </recommendedName>
</protein>
<organism evidence="5 6">
    <name type="scientific">Paenibacillus beijingensis</name>
    <dbReference type="NCBI Taxonomy" id="1126833"/>
    <lineage>
        <taxon>Bacteria</taxon>
        <taxon>Bacillati</taxon>
        <taxon>Bacillota</taxon>
        <taxon>Bacilli</taxon>
        <taxon>Bacillales</taxon>
        <taxon>Paenibacillaceae</taxon>
        <taxon>Paenibacillus</taxon>
    </lineage>
</organism>
<dbReference type="RefSeq" id="WP_045670817.1">
    <property type="nucleotide sequence ID" value="NZ_CP011058.1"/>
</dbReference>
<keyword evidence="1 3" id="KW-0732">Signal</keyword>
<feature type="signal peptide" evidence="3">
    <location>
        <begin position="1"/>
        <end position="24"/>
    </location>
</feature>
<dbReference type="InterPro" id="IPR030678">
    <property type="entry name" value="Peptide/Ni-bd"/>
</dbReference>
<reference evidence="6" key="2">
    <citation type="submission" date="2015-03" db="EMBL/GenBank/DDBJ databases">
        <title>Genome sequence of Paenibacillus beijingensis strain DSM 24997T.</title>
        <authorList>
            <person name="Kwak Y."/>
            <person name="Shin J.-H."/>
        </authorList>
    </citation>
    <scope>NUCLEOTIDE SEQUENCE [LARGE SCALE GENOMIC DNA]</scope>
    <source>
        <strain evidence="6">DSM 24997</strain>
    </source>
</reference>
<dbReference type="Gene3D" id="3.90.76.10">
    <property type="entry name" value="Dipeptide-binding Protein, Domain 1"/>
    <property type="match status" value="1"/>
</dbReference>
<gene>
    <name evidence="5" type="ORF">VN24_13450</name>
</gene>
<evidence type="ECO:0000259" key="4">
    <source>
        <dbReference type="Pfam" id="PF00496"/>
    </source>
</evidence>
<reference evidence="5 6" key="1">
    <citation type="journal article" date="2015" name="J. Biotechnol.">
        <title>Complete genome sequence of Paenibacillus beijingensis 7188(T) (=DSM 24997(T)), a novel rhizobacterium from jujube garden soil.</title>
        <authorList>
            <person name="Kwak Y."/>
            <person name="Shin J.H."/>
        </authorList>
    </citation>
    <scope>NUCLEOTIDE SEQUENCE [LARGE SCALE GENOMIC DNA]</scope>
    <source>
        <strain evidence="5 6">DSM 24997</strain>
    </source>
</reference>
<evidence type="ECO:0000313" key="6">
    <source>
        <dbReference type="Proteomes" id="UP000032633"/>
    </source>
</evidence>
<proteinExistence type="predicted"/>
<sequence length="547" mass="61104">MKRVYNARKALVFGLVFVFMVITACTGGNTAKTEQPAAESTGGQEAAAKTEEGGPQPGGEIRIAFEADPPALDWASSGSFSTANIAYHIFEQLFALDKDLAVKPMLADSYEMSSDQTTYTIKLRQGVKFHNGAEMKADDVIASIKRWTVISRFGKIAAEKIESINKLDDYTIEIKLKEAFTPLIRFFAGPQNALAIMPADIAAKAGEERFTDDALVVGTGPYKLESWKRGQSLTLIRFDDYVSREEDWGGLTGKKVAFADKIRFDIISDAQVRMNGLKTGLFNYVMAVPQDLYGAAKAIPGVQTQVNEMKKFITLIPDKSEAPFNDVRLREAVNYALDREAIGSVTYGDPNFYKADGSIFFPPQKELYSTTGTEAYKYDPEKAKQLLKEAGYNNEPIRLIASNSYEDHLKSAQIVMQQLQEVGFKVDFQTYEYSALTELIKNPKEFDLFVLGFAPVFDLSLTLWLEPDYAGSTNYTSEKMNAALSAWNKSTDPAEQMKILTDVNSIVYGEFPIIKMVNEVGLDAYSDKLQDFEPWMGIKFWNTWLKK</sequence>
<dbReference type="EMBL" id="CP011058">
    <property type="protein sequence ID" value="AJY75388.1"/>
    <property type="molecule type" value="Genomic_DNA"/>
</dbReference>
<dbReference type="STRING" id="1126833.VN24_13450"/>
<dbReference type="PANTHER" id="PTHR30290">
    <property type="entry name" value="PERIPLASMIC BINDING COMPONENT OF ABC TRANSPORTER"/>
    <property type="match status" value="1"/>
</dbReference>
<name>A0A0D5NKD3_9BACL</name>
<dbReference type="GO" id="GO:1904680">
    <property type="term" value="F:peptide transmembrane transporter activity"/>
    <property type="evidence" value="ECO:0007669"/>
    <property type="project" value="TreeGrafter"/>
</dbReference>
<dbReference type="Proteomes" id="UP000032633">
    <property type="component" value="Chromosome"/>
</dbReference>
<dbReference type="HOGENOM" id="CLU_017028_7_1_9"/>
<dbReference type="OrthoDB" id="9796817at2"/>
<dbReference type="PATRIC" id="fig|1126833.4.peg.2934"/>
<dbReference type="PANTHER" id="PTHR30290:SF38">
    <property type="entry name" value="D,D-DIPEPTIDE-BINDING PERIPLASMIC PROTEIN DDPA-RELATED"/>
    <property type="match status" value="1"/>
</dbReference>
<dbReference type="AlphaFoldDB" id="A0A0D5NKD3"/>
<dbReference type="SUPFAM" id="SSF53850">
    <property type="entry name" value="Periplasmic binding protein-like II"/>
    <property type="match status" value="1"/>
</dbReference>
<dbReference type="Pfam" id="PF00496">
    <property type="entry name" value="SBP_bac_5"/>
    <property type="match status" value="1"/>
</dbReference>
<dbReference type="InterPro" id="IPR000914">
    <property type="entry name" value="SBP_5_dom"/>
</dbReference>
<dbReference type="GO" id="GO:0015833">
    <property type="term" value="P:peptide transport"/>
    <property type="evidence" value="ECO:0007669"/>
    <property type="project" value="TreeGrafter"/>
</dbReference>
<evidence type="ECO:0000256" key="1">
    <source>
        <dbReference type="ARBA" id="ARBA00022729"/>
    </source>
</evidence>
<dbReference type="Gene3D" id="3.40.190.10">
    <property type="entry name" value="Periplasmic binding protein-like II"/>
    <property type="match status" value="1"/>
</dbReference>
<evidence type="ECO:0000313" key="5">
    <source>
        <dbReference type="EMBL" id="AJY75388.1"/>
    </source>
</evidence>
<evidence type="ECO:0000256" key="3">
    <source>
        <dbReference type="SAM" id="SignalP"/>
    </source>
</evidence>